<keyword evidence="3" id="KW-1185">Reference proteome</keyword>
<feature type="compositionally biased region" description="Low complexity" evidence="1">
    <location>
        <begin position="36"/>
        <end position="51"/>
    </location>
</feature>
<sequence>MEVPWPVTARQRQVTHHHASSLSDVPVMSQQMNHRPQLVPPSQLSPNSSLPLSLSVNMSPHKHLQELRPCEQPSLTLCFISEWVSWWRLAGRN</sequence>
<dbReference type="Proteomes" id="UP001178508">
    <property type="component" value="Chromosome 5"/>
</dbReference>
<organism evidence="2 3">
    <name type="scientific">Xyrichtys novacula</name>
    <name type="common">Pearly razorfish</name>
    <name type="synonym">Hemipteronotus novacula</name>
    <dbReference type="NCBI Taxonomy" id="13765"/>
    <lineage>
        <taxon>Eukaryota</taxon>
        <taxon>Metazoa</taxon>
        <taxon>Chordata</taxon>
        <taxon>Craniata</taxon>
        <taxon>Vertebrata</taxon>
        <taxon>Euteleostomi</taxon>
        <taxon>Actinopterygii</taxon>
        <taxon>Neopterygii</taxon>
        <taxon>Teleostei</taxon>
        <taxon>Neoteleostei</taxon>
        <taxon>Acanthomorphata</taxon>
        <taxon>Eupercaria</taxon>
        <taxon>Labriformes</taxon>
        <taxon>Labridae</taxon>
        <taxon>Xyrichtys</taxon>
    </lineage>
</organism>
<dbReference type="EMBL" id="OY660868">
    <property type="protein sequence ID" value="CAJ1057119.1"/>
    <property type="molecule type" value="Genomic_DNA"/>
</dbReference>
<feature type="region of interest" description="Disordered" evidence="1">
    <location>
        <begin position="1"/>
        <end position="51"/>
    </location>
</feature>
<protein>
    <submittedName>
        <fullName evidence="2">Uncharacterized protein</fullName>
    </submittedName>
</protein>
<evidence type="ECO:0000313" key="3">
    <source>
        <dbReference type="Proteomes" id="UP001178508"/>
    </source>
</evidence>
<reference evidence="2" key="1">
    <citation type="submission" date="2023-08" db="EMBL/GenBank/DDBJ databases">
        <authorList>
            <person name="Alioto T."/>
            <person name="Alioto T."/>
            <person name="Gomez Garrido J."/>
        </authorList>
    </citation>
    <scope>NUCLEOTIDE SEQUENCE</scope>
</reference>
<proteinExistence type="predicted"/>
<gene>
    <name evidence="2" type="ORF">XNOV1_A014410</name>
</gene>
<name>A0AAV1F8M2_XYRNO</name>
<evidence type="ECO:0000256" key="1">
    <source>
        <dbReference type="SAM" id="MobiDB-lite"/>
    </source>
</evidence>
<feature type="compositionally biased region" description="Polar residues" evidence="1">
    <location>
        <begin position="20"/>
        <end position="34"/>
    </location>
</feature>
<accession>A0AAV1F8M2</accession>
<evidence type="ECO:0000313" key="2">
    <source>
        <dbReference type="EMBL" id="CAJ1057119.1"/>
    </source>
</evidence>
<dbReference type="AlphaFoldDB" id="A0AAV1F8M2"/>